<accession>A0A1I1P4D1</accession>
<dbReference type="EMBL" id="FOKQ01000031">
    <property type="protein sequence ID" value="SFD04801.1"/>
    <property type="molecule type" value="Genomic_DNA"/>
</dbReference>
<dbReference type="InterPro" id="IPR003961">
    <property type="entry name" value="FN3_dom"/>
</dbReference>
<evidence type="ECO:0000256" key="1">
    <source>
        <dbReference type="ARBA" id="ARBA00022614"/>
    </source>
</evidence>
<evidence type="ECO:0000256" key="3">
    <source>
        <dbReference type="SAM" id="SignalP"/>
    </source>
</evidence>
<keyword evidence="1" id="KW-0433">Leucine-rich repeat</keyword>
<dbReference type="NCBIfam" id="TIGR02167">
    <property type="entry name" value="Liste_lipo_26"/>
    <property type="match status" value="10"/>
</dbReference>
<name>A0A1I1P4D1_RUMAL</name>
<dbReference type="InterPro" id="IPR011889">
    <property type="entry name" value="Liste_lipo_26"/>
</dbReference>
<keyword evidence="2" id="KW-0677">Repeat</keyword>
<dbReference type="CDD" id="cd00063">
    <property type="entry name" value="FN3"/>
    <property type="match status" value="1"/>
</dbReference>
<sequence length="536" mass="58709">MKMKKIIAVVMSLCMTAGVVSYGAPVITQTITAQATTFDSDCFSFDKATGALTLRGNVNIHTVRNMNGKENVKSIIAEEGTVLPEDCTGLFSGYSNCTTIDLLNADTSNVTRMGCMFDRCYRLTTLDLSSFDTSKVTDMSGMFFECSNLTDLDLSNFDTCKVSVIGMMFYGCSELTSLDVSGFDTSNVTYMEGMFYKCSNLTALDVSGFDTSRVTDMWGMFKGCSKLTTLDLSGFDTSKVTDVGDMFKDCSKLTTLDLSGFDTSKVTDMSGMFDGCSKLNSLDVSGFDTSNVMDMSCMFIKCTDLTSLDVSGFDTSEAINMSWMFGGCSSLTSLDVSGFDTSKVTDMSWMFGGCSNLTALDLSGFETSSVTYMRCMFWSSGELSSLTLGENFKNIAKDAELLNGKGWVNENAPSTIVSGNGDFAVIENNGKNTYKRLPIEEETKPAYPTNIKVTYSEKYHQVRFTWDKVENADRYGIAVYLAGKWRIQTQDITDTVYTSPKNLTPGKTYKVAIAARVNDTWYTSNAIKNAVTVTIK</sequence>
<dbReference type="SUPFAM" id="SSF49265">
    <property type="entry name" value="Fibronectin type III"/>
    <property type="match status" value="1"/>
</dbReference>
<gene>
    <name evidence="4" type="ORF">SAMN02910406_02959</name>
</gene>
<evidence type="ECO:0000313" key="4">
    <source>
        <dbReference type="EMBL" id="SFD04801.1"/>
    </source>
</evidence>
<organism evidence="4 5">
    <name type="scientific">Ruminococcus albus</name>
    <dbReference type="NCBI Taxonomy" id="1264"/>
    <lineage>
        <taxon>Bacteria</taxon>
        <taxon>Bacillati</taxon>
        <taxon>Bacillota</taxon>
        <taxon>Clostridia</taxon>
        <taxon>Eubacteriales</taxon>
        <taxon>Oscillospiraceae</taxon>
        <taxon>Ruminococcus</taxon>
    </lineage>
</organism>
<evidence type="ECO:0000313" key="5">
    <source>
        <dbReference type="Proteomes" id="UP000182192"/>
    </source>
</evidence>
<reference evidence="4 5" key="1">
    <citation type="submission" date="2016-10" db="EMBL/GenBank/DDBJ databases">
        <authorList>
            <person name="de Groot N.N."/>
        </authorList>
    </citation>
    <scope>NUCLEOTIDE SEQUENCE [LARGE SCALE GENOMIC DNA]</scope>
    <source>
        <strain evidence="4 5">AR67</strain>
    </source>
</reference>
<dbReference type="RefSeq" id="WP_074962749.1">
    <property type="nucleotide sequence ID" value="NZ_FOKQ01000031.1"/>
</dbReference>
<dbReference type="PANTHER" id="PTHR46652">
    <property type="entry name" value="LEUCINE-RICH REPEAT AND IQ DOMAIN-CONTAINING PROTEIN 1-RELATED"/>
    <property type="match status" value="1"/>
</dbReference>
<dbReference type="PANTHER" id="PTHR46652:SF3">
    <property type="entry name" value="LEUCINE-RICH REPEAT-CONTAINING PROTEIN 9"/>
    <property type="match status" value="1"/>
</dbReference>
<dbReference type="Proteomes" id="UP000182192">
    <property type="component" value="Unassembled WGS sequence"/>
</dbReference>
<evidence type="ECO:0000256" key="2">
    <source>
        <dbReference type="ARBA" id="ARBA00022737"/>
    </source>
</evidence>
<dbReference type="InterPro" id="IPR013783">
    <property type="entry name" value="Ig-like_fold"/>
</dbReference>
<keyword evidence="3" id="KW-0732">Signal</keyword>
<dbReference type="OrthoDB" id="5847479at2"/>
<dbReference type="SUPFAM" id="SSF52058">
    <property type="entry name" value="L domain-like"/>
    <property type="match status" value="1"/>
</dbReference>
<dbReference type="Pfam" id="PF03382">
    <property type="entry name" value="DUF285"/>
    <property type="match status" value="2"/>
</dbReference>
<dbReference type="Gene3D" id="3.80.10.10">
    <property type="entry name" value="Ribonuclease Inhibitor"/>
    <property type="match status" value="2"/>
</dbReference>
<dbReference type="InterPro" id="IPR005046">
    <property type="entry name" value="DUF285"/>
</dbReference>
<dbReference type="InterPro" id="IPR032675">
    <property type="entry name" value="LRR_dom_sf"/>
</dbReference>
<dbReference type="InterPro" id="IPR036116">
    <property type="entry name" value="FN3_sf"/>
</dbReference>
<dbReference type="AlphaFoldDB" id="A0A1I1P4D1"/>
<protein>
    <submittedName>
        <fullName evidence="4">Surface protein</fullName>
    </submittedName>
</protein>
<proteinExistence type="predicted"/>
<dbReference type="Gene3D" id="2.60.40.10">
    <property type="entry name" value="Immunoglobulins"/>
    <property type="match status" value="1"/>
</dbReference>
<feature type="signal peptide" evidence="3">
    <location>
        <begin position="1"/>
        <end position="23"/>
    </location>
</feature>
<dbReference type="InterPro" id="IPR050836">
    <property type="entry name" value="SDS22/Internalin_LRR"/>
</dbReference>
<feature type="chain" id="PRO_5038455943" evidence="3">
    <location>
        <begin position="24"/>
        <end position="536"/>
    </location>
</feature>